<sequence>MLKDGLVVIDVQYGLSAAHHYKQL</sequence>
<evidence type="ECO:0000313" key="2">
    <source>
        <dbReference type="Proteomes" id="UP000014252"/>
    </source>
</evidence>
<dbReference type="AlphaFoldDB" id="A0A8E0IT30"/>
<dbReference type="Proteomes" id="UP000014252">
    <property type="component" value="Unassembled WGS sequence"/>
</dbReference>
<feature type="non-terminal residue" evidence="1">
    <location>
        <position position="24"/>
    </location>
</feature>
<organism evidence="1 2">
    <name type="scientific">Lacticaseibacillus paracasei subsp. paracasei Lpp71</name>
    <dbReference type="NCBI Taxonomy" id="1256207"/>
    <lineage>
        <taxon>Bacteria</taxon>
        <taxon>Bacillati</taxon>
        <taxon>Bacillota</taxon>
        <taxon>Bacilli</taxon>
        <taxon>Lactobacillales</taxon>
        <taxon>Lactobacillaceae</taxon>
        <taxon>Lacticaseibacillus</taxon>
    </lineage>
</organism>
<name>A0A8E0IT30_LACPA</name>
<dbReference type="EMBL" id="ANKD01000151">
    <property type="protein sequence ID" value="EPC76790.1"/>
    <property type="molecule type" value="Genomic_DNA"/>
</dbReference>
<protein>
    <submittedName>
        <fullName evidence="1">Amidase</fullName>
    </submittedName>
</protein>
<accession>A0A8E0IT30</accession>
<reference evidence="1 2" key="1">
    <citation type="journal article" date="2013" name="PLoS ONE">
        <title>Lactobacillus paracasei comparative genomics: towards species pan-genome definition and exploitation of diversity.</title>
        <authorList>
            <person name="Smokvina T."/>
            <person name="Wels M."/>
            <person name="Polka J."/>
            <person name="Chervaux C."/>
            <person name="Brisse S."/>
            <person name="Boekhorst J."/>
            <person name="van Hylckama Vlieg J.E."/>
            <person name="Siezen R.J."/>
        </authorList>
    </citation>
    <scope>NUCLEOTIDE SEQUENCE [LARGE SCALE GENOMIC DNA]</scope>
    <source>
        <strain evidence="1 2">Lpp71</strain>
    </source>
</reference>
<evidence type="ECO:0000313" key="1">
    <source>
        <dbReference type="EMBL" id="EPC76790.1"/>
    </source>
</evidence>
<proteinExistence type="predicted"/>
<comment type="caution">
    <text evidence="1">The sequence shown here is derived from an EMBL/GenBank/DDBJ whole genome shotgun (WGS) entry which is preliminary data.</text>
</comment>
<gene>
    <name evidence="1" type="ORF">Lpp71_03506</name>
</gene>